<dbReference type="InterPro" id="IPR053342">
    <property type="entry name" value="Exosome_cofactor/PTGS_suppr"/>
</dbReference>
<organism evidence="1 2">
    <name type="scientific">Hibiscus sabdariffa</name>
    <name type="common">roselle</name>
    <dbReference type="NCBI Taxonomy" id="183260"/>
    <lineage>
        <taxon>Eukaryota</taxon>
        <taxon>Viridiplantae</taxon>
        <taxon>Streptophyta</taxon>
        <taxon>Embryophyta</taxon>
        <taxon>Tracheophyta</taxon>
        <taxon>Spermatophyta</taxon>
        <taxon>Magnoliopsida</taxon>
        <taxon>eudicotyledons</taxon>
        <taxon>Gunneridae</taxon>
        <taxon>Pentapetalae</taxon>
        <taxon>rosids</taxon>
        <taxon>malvids</taxon>
        <taxon>Malvales</taxon>
        <taxon>Malvaceae</taxon>
        <taxon>Malvoideae</taxon>
        <taxon>Hibiscus</taxon>
    </lineage>
</organism>
<reference evidence="1 2" key="1">
    <citation type="journal article" date="2024" name="G3 (Bethesda)">
        <title>Genome assembly of Hibiscus sabdariffa L. provides insights into metabolisms of medicinal natural products.</title>
        <authorList>
            <person name="Kim T."/>
        </authorList>
    </citation>
    <scope>NUCLEOTIDE SEQUENCE [LARGE SCALE GENOMIC DNA]</scope>
    <source>
        <strain evidence="1">TK-2024</strain>
        <tissue evidence="1">Old leaves</tissue>
    </source>
</reference>
<evidence type="ECO:0000313" key="1">
    <source>
        <dbReference type="EMBL" id="KAK8495774.1"/>
    </source>
</evidence>
<gene>
    <name evidence="1" type="ORF">V6N12_032777</name>
</gene>
<sequence length="233" mass="26329">MKAAGAAITINGQSLHMFPTLFGWSHSSPGQIGRVFDVSIPVTITALTVSALVGVLLDAIEAYLCIKSLPKIIAKSLIRLKKSKLPSSTGVNEVTSSRRQTFKQIREKTEQAQRVSALPSNWNRYEEEFDSDSEDTSEAPDIIVPKRDFNQLDSFKHGLVMIILLWMTAQLQLWRLEDMKDQLRKRMFTKRIIRKIEFHIVGGLSIELNTYALIRPTVPGKQFSMFCLHGLIL</sequence>
<protein>
    <submittedName>
        <fullName evidence="1">Uncharacterized protein</fullName>
    </submittedName>
</protein>
<proteinExistence type="predicted"/>
<dbReference type="PANTHER" id="PTHR37260:SF2">
    <property type="entry name" value="PROTEIN ECERIFERUM 16"/>
    <property type="match status" value="1"/>
</dbReference>
<dbReference type="EMBL" id="JBBPBM010000406">
    <property type="protein sequence ID" value="KAK8495774.1"/>
    <property type="molecule type" value="Genomic_DNA"/>
</dbReference>
<comment type="caution">
    <text evidence="1">The sequence shown here is derived from an EMBL/GenBank/DDBJ whole genome shotgun (WGS) entry which is preliminary data.</text>
</comment>
<evidence type="ECO:0000313" key="2">
    <source>
        <dbReference type="Proteomes" id="UP001472677"/>
    </source>
</evidence>
<accession>A0ABR2APQ1</accession>
<dbReference type="PANTHER" id="PTHR37260">
    <property type="entry name" value="PHOSPHORELAY PROTEIN"/>
    <property type="match status" value="1"/>
</dbReference>
<name>A0ABR2APQ1_9ROSI</name>
<dbReference type="Proteomes" id="UP001472677">
    <property type="component" value="Unassembled WGS sequence"/>
</dbReference>
<keyword evidence="2" id="KW-1185">Reference proteome</keyword>